<accession>A0A7J3TIV4</accession>
<dbReference type="EMBL" id="DRUC01000076">
    <property type="protein sequence ID" value="HHF48558.1"/>
    <property type="molecule type" value="Genomic_DNA"/>
</dbReference>
<sequence>MFFRQFFNFVLTEHAEEVRDLLEKVKAKLGDGTVTHSDIANLNKKVMKAFEESKKLAREYRPKHSDGIVMARVEGNFILNGTLMALIKGNGTVNVEPTSAKITESKGKEKRD</sequence>
<organism evidence="1">
    <name type="scientific">Geoglobus ahangari</name>
    <dbReference type="NCBI Taxonomy" id="113653"/>
    <lineage>
        <taxon>Archaea</taxon>
        <taxon>Methanobacteriati</taxon>
        <taxon>Methanobacteriota</taxon>
        <taxon>Archaeoglobi</taxon>
        <taxon>Archaeoglobales</taxon>
        <taxon>Archaeoglobaceae</taxon>
        <taxon>Geoglobus</taxon>
    </lineage>
</organism>
<proteinExistence type="predicted"/>
<evidence type="ECO:0000313" key="1">
    <source>
        <dbReference type="EMBL" id="HHF48558.1"/>
    </source>
</evidence>
<reference evidence="1" key="1">
    <citation type="journal article" date="2020" name="mSystems">
        <title>Genome- and Community-Level Interaction Insights into Carbon Utilization and Element Cycling Functions of Hydrothermarchaeota in Hydrothermal Sediment.</title>
        <authorList>
            <person name="Zhou Z."/>
            <person name="Liu Y."/>
            <person name="Xu W."/>
            <person name="Pan J."/>
            <person name="Luo Z.H."/>
            <person name="Li M."/>
        </authorList>
    </citation>
    <scope>NUCLEOTIDE SEQUENCE [LARGE SCALE GENOMIC DNA]</scope>
    <source>
        <strain evidence="1">SpSt-10</strain>
    </source>
</reference>
<gene>
    <name evidence="1" type="ORF">ENL48_05270</name>
</gene>
<protein>
    <submittedName>
        <fullName evidence="1">2-hydroxyacyl-CoA dehydratase</fullName>
    </submittedName>
</protein>
<comment type="caution">
    <text evidence="1">The sequence shown here is derived from an EMBL/GenBank/DDBJ whole genome shotgun (WGS) entry which is preliminary data.</text>
</comment>
<name>A0A7J3TIV4_9EURY</name>
<dbReference type="AlphaFoldDB" id="A0A7J3TIV4"/>